<dbReference type="RefSeq" id="WP_068711249.1">
    <property type="nucleotide sequence ID" value="NZ_LSZP01000027.1"/>
</dbReference>
<dbReference type="AlphaFoldDB" id="A0A139SPD2"/>
<dbReference type="Pfam" id="PF13349">
    <property type="entry name" value="DUF4097"/>
    <property type="match status" value="1"/>
</dbReference>
<dbReference type="Proteomes" id="UP000071392">
    <property type="component" value="Unassembled WGS sequence"/>
</dbReference>
<dbReference type="InterPro" id="IPR025164">
    <property type="entry name" value="Toastrack_DUF4097"/>
</dbReference>
<comment type="caution">
    <text evidence="3">The sequence shown here is derived from an EMBL/GenBank/DDBJ whole genome shotgun (WGS) entry which is preliminary data.</text>
</comment>
<keyword evidence="4" id="KW-1185">Reference proteome</keyword>
<evidence type="ECO:0000313" key="4">
    <source>
        <dbReference type="Proteomes" id="UP000071392"/>
    </source>
</evidence>
<accession>A0A139SPD2</accession>
<name>A0A139SPD2_9BACT</name>
<feature type="signal peptide" evidence="1">
    <location>
        <begin position="1"/>
        <end position="22"/>
    </location>
</feature>
<dbReference type="EMBL" id="LSZP01000027">
    <property type="protein sequence ID" value="KXU36340.1"/>
    <property type="molecule type" value="Genomic_DNA"/>
</dbReference>
<evidence type="ECO:0000313" key="3">
    <source>
        <dbReference type="EMBL" id="KXU36340.1"/>
    </source>
</evidence>
<reference evidence="3 4" key="1">
    <citation type="submission" date="2016-02" db="EMBL/GenBank/DDBJ databases">
        <authorList>
            <person name="Wen L."/>
            <person name="He K."/>
            <person name="Yang H."/>
        </authorList>
    </citation>
    <scope>NUCLEOTIDE SEQUENCE [LARGE SCALE GENOMIC DNA]</scope>
    <source>
        <strain evidence="3 4">CV41</strain>
    </source>
</reference>
<evidence type="ECO:0000259" key="2">
    <source>
        <dbReference type="Pfam" id="PF13349"/>
    </source>
</evidence>
<dbReference type="STRING" id="1548208.AXK12_03375"/>
<evidence type="ECO:0000256" key="1">
    <source>
        <dbReference type="SAM" id="SignalP"/>
    </source>
</evidence>
<keyword evidence="1" id="KW-0732">Signal</keyword>
<organism evidence="3 4">
    <name type="scientific">Cephaloticoccus capnophilus</name>
    <dbReference type="NCBI Taxonomy" id="1548208"/>
    <lineage>
        <taxon>Bacteria</taxon>
        <taxon>Pseudomonadati</taxon>
        <taxon>Verrucomicrobiota</taxon>
        <taxon>Opitutia</taxon>
        <taxon>Opitutales</taxon>
        <taxon>Opitutaceae</taxon>
        <taxon>Cephaloticoccus</taxon>
    </lineage>
</organism>
<protein>
    <recommendedName>
        <fullName evidence="2">DUF4097 domain-containing protein</fullName>
    </recommendedName>
</protein>
<dbReference type="OrthoDB" id="113158at2"/>
<dbReference type="PANTHER" id="PTHR34094">
    <property type="match status" value="1"/>
</dbReference>
<sequence length="316" mass="34155">MKFSHFIALFCAVLMSVLSAAAMERVETRRVPLPDGGRVKISTGSGDIKVVPGDVERLELQLRCVSHEQKSQKARSVLNRVQLVMRRSDDTVSIDVLDRASGGTRLMSAKRLKMQFEVVVPQNCSLDVYTQEGSVQVGNLTGHMHVVTERGKIFLGQIDGHIYAATKRGDVSVSRSTGAAELKTDEGNVHIGTVSGHADLETKKGNIVVQAAYNTVSARTTQGDVIATLARVRGPNQLRSDMGNVRTTINPSENCFIAAKGRKVTSEIRLVLAQGGRDSGKHIGDYLGGGPRVEISAGGGKVQIVKGEPLFQERRR</sequence>
<dbReference type="PANTHER" id="PTHR34094:SF1">
    <property type="entry name" value="PROTEIN FAM185A"/>
    <property type="match status" value="1"/>
</dbReference>
<proteinExistence type="predicted"/>
<gene>
    <name evidence="3" type="ORF">AXK12_03375</name>
</gene>
<feature type="domain" description="DUF4097" evidence="2">
    <location>
        <begin position="41"/>
        <end position="230"/>
    </location>
</feature>
<feature type="chain" id="PRO_5007299367" description="DUF4097 domain-containing protein" evidence="1">
    <location>
        <begin position="23"/>
        <end position="316"/>
    </location>
</feature>